<keyword evidence="12" id="KW-1015">Disulfide bond</keyword>
<dbReference type="InterPro" id="IPR023382">
    <property type="entry name" value="MnmA-like_central_sf"/>
</dbReference>
<evidence type="ECO:0000256" key="12">
    <source>
        <dbReference type="ARBA" id="ARBA00023157"/>
    </source>
</evidence>
<dbReference type="Pfam" id="PF20259">
    <property type="entry name" value="tRNA_Me_trans_M"/>
    <property type="match status" value="1"/>
</dbReference>
<dbReference type="Gene3D" id="2.30.30.280">
    <property type="entry name" value="Adenine nucleotide alpha hydrolases-like domains"/>
    <property type="match status" value="1"/>
</dbReference>
<keyword evidence="11" id="KW-0694">RNA-binding</keyword>
<dbReference type="InterPro" id="IPR014729">
    <property type="entry name" value="Rossmann-like_a/b/a_fold"/>
</dbReference>
<keyword evidence="6" id="KW-0820">tRNA-binding</keyword>
<dbReference type="PANTHER" id="PTHR11933:SF5">
    <property type="entry name" value="MITOCHONDRIAL TRNA-SPECIFIC 2-THIOURIDYLASE 1"/>
    <property type="match status" value="1"/>
</dbReference>
<dbReference type="InterPro" id="IPR046884">
    <property type="entry name" value="MnmA-like_central"/>
</dbReference>
<evidence type="ECO:0000256" key="10">
    <source>
        <dbReference type="ARBA" id="ARBA00022840"/>
    </source>
</evidence>
<evidence type="ECO:0000256" key="13">
    <source>
        <dbReference type="ARBA" id="ARBA00049564"/>
    </source>
</evidence>
<organism evidence="16">
    <name type="scientific">Phallusia mammillata</name>
    <dbReference type="NCBI Taxonomy" id="59560"/>
    <lineage>
        <taxon>Eukaryota</taxon>
        <taxon>Metazoa</taxon>
        <taxon>Chordata</taxon>
        <taxon>Tunicata</taxon>
        <taxon>Ascidiacea</taxon>
        <taxon>Phlebobranchia</taxon>
        <taxon>Ascidiidae</taxon>
        <taxon>Phallusia</taxon>
    </lineage>
</organism>
<dbReference type="GO" id="GO:0005524">
    <property type="term" value="F:ATP binding"/>
    <property type="evidence" value="ECO:0007669"/>
    <property type="project" value="UniProtKB-KW"/>
</dbReference>
<keyword evidence="10" id="KW-0067">ATP-binding</keyword>
<feature type="domain" description="tRNA-specific 2-thiouridylase MnmA-like C-terminal" evidence="14">
    <location>
        <begin position="291"/>
        <end position="369"/>
    </location>
</feature>
<dbReference type="EC" id="2.8.1.14" evidence="4"/>
<evidence type="ECO:0000259" key="14">
    <source>
        <dbReference type="Pfam" id="PF20258"/>
    </source>
</evidence>
<dbReference type="Pfam" id="PF20258">
    <property type="entry name" value="tRNA_Me_trans_C"/>
    <property type="match status" value="1"/>
</dbReference>
<dbReference type="NCBIfam" id="TIGR00420">
    <property type="entry name" value="trmU"/>
    <property type="match status" value="1"/>
</dbReference>
<protein>
    <recommendedName>
        <fullName evidence="5">Mitochondrial tRNA-specific 2-thiouridylase 1</fullName>
        <ecNumber evidence="4">2.8.1.14</ecNumber>
    </recommendedName>
</protein>
<keyword evidence="9" id="KW-0547">Nucleotide-binding</keyword>
<dbReference type="Gene3D" id="2.40.30.10">
    <property type="entry name" value="Translation factors"/>
    <property type="match status" value="1"/>
</dbReference>
<comment type="catalytic activity">
    <reaction evidence="13">
        <text>5-taurinomethyluridine(34) in tRNA + S-sulfanyl-L-cysteinyl-[protein] + AH2 + ATP = 5-taurinomethyl-2-thiouridine(34) in tRNA + L-cysteinyl-[protein] + A + AMP + diphosphate + H(+)</text>
        <dbReference type="Rhea" id="RHEA:47040"/>
        <dbReference type="Rhea" id="RHEA-COMP:10131"/>
        <dbReference type="Rhea" id="RHEA-COMP:11726"/>
        <dbReference type="Rhea" id="RHEA-COMP:11732"/>
        <dbReference type="Rhea" id="RHEA-COMP:11733"/>
        <dbReference type="ChEBI" id="CHEBI:13193"/>
        <dbReference type="ChEBI" id="CHEBI:15378"/>
        <dbReference type="ChEBI" id="CHEBI:17499"/>
        <dbReference type="ChEBI" id="CHEBI:29950"/>
        <dbReference type="ChEBI" id="CHEBI:30616"/>
        <dbReference type="ChEBI" id="CHEBI:33019"/>
        <dbReference type="ChEBI" id="CHEBI:61963"/>
        <dbReference type="ChEBI" id="CHEBI:87171"/>
        <dbReference type="ChEBI" id="CHEBI:87172"/>
        <dbReference type="ChEBI" id="CHEBI:456215"/>
        <dbReference type="EC" id="2.8.1.14"/>
    </reaction>
</comment>
<feature type="domain" description="tRNA-specific 2-thiouridylase MnmA-like central" evidence="15">
    <location>
        <begin position="217"/>
        <end position="280"/>
    </location>
</feature>
<dbReference type="Pfam" id="PF03054">
    <property type="entry name" value="tRNA_Me_trans"/>
    <property type="match status" value="1"/>
</dbReference>
<dbReference type="GO" id="GO:0061708">
    <property type="term" value="F:tRNA-5-taurinomethyluridine 2-sulfurtransferase"/>
    <property type="evidence" value="ECO:0007669"/>
    <property type="project" value="UniProtKB-EC"/>
</dbReference>
<dbReference type="NCBIfam" id="NF001138">
    <property type="entry name" value="PRK00143.1"/>
    <property type="match status" value="1"/>
</dbReference>
<evidence type="ECO:0000256" key="7">
    <source>
        <dbReference type="ARBA" id="ARBA00022679"/>
    </source>
</evidence>
<dbReference type="GO" id="GO:0002143">
    <property type="term" value="P:tRNA wobble position uridine thiolation"/>
    <property type="evidence" value="ECO:0007669"/>
    <property type="project" value="TreeGrafter"/>
</dbReference>
<evidence type="ECO:0000259" key="15">
    <source>
        <dbReference type="Pfam" id="PF20259"/>
    </source>
</evidence>
<dbReference type="FunFam" id="3.40.50.620:FF:000104">
    <property type="entry name" value="Mitochondrial tRNA-specific 2-thiouridylase 1"/>
    <property type="match status" value="1"/>
</dbReference>
<keyword evidence="7" id="KW-0808">Transferase</keyword>
<accession>A0A6F9DWL5</accession>
<dbReference type="EMBL" id="LR791403">
    <property type="protein sequence ID" value="CAB3267265.1"/>
    <property type="molecule type" value="mRNA"/>
</dbReference>
<proteinExistence type="evidence at transcript level"/>
<evidence type="ECO:0000256" key="4">
    <source>
        <dbReference type="ARBA" id="ARBA00011953"/>
    </source>
</evidence>
<evidence type="ECO:0000256" key="11">
    <source>
        <dbReference type="ARBA" id="ARBA00022884"/>
    </source>
</evidence>
<evidence type="ECO:0000256" key="3">
    <source>
        <dbReference type="ARBA" id="ARBA00006191"/>
    </source>
</evidence>
<evidence type="ECO:0000256" key="9">
    <source>
        <dbReference type="ARBA" id="ARBA00022741"/>
    </source>
</evidence>
<evidence type="ECO:0000313" key="16">
    <source>
        <dbReference type="EMBL" id="CAB3267265.1"/>
    </source>
</evidence>
<gene>
    <name evidence="16" type="primary">Trmu</name>
</gene>
<reference evidence="16" key="1">
    <citation type="submission" date="2020-04" db="EMBL/GenBank/DDBJ databases">
        <authorList>
            <person name="Neveu A P."/>
        </authorList>
    </citation>
    <scope>NUCLEOTIDE SEQUENCE</scope>
    <source>
        <tissue evidence="16">Whole embryo</tissue>
    </source>
</reference>
<dbReference type="SUPFAM" id="SSF52402">
    <property type="entry name" value="Adenine nucleotide alpha hydrolases-like"/>
    <property type="match status" value="1"/>
</dbReference>
<name>A0A6F9DWL5_9ASCI</name>
<comment type="similarity">
    <text evidence="3">Belongs to the MnmA/TRMU family.</text>
</comment>
<evidence type="ECO:0000256" key="2">
    <source>
        <dbReference type="ARBA" id="ARBA00004173"/>
    </source>
</evidence>
<evidence type="ECO:0000256" key="6">
    <source>
        <dbReference type="ARBA" id="ARBA00022555"/>
    </source>
</evidence>
<dbReference type="GO" id="GO:0000049">
    <property type="term" value="F:tRNA binding"/>
    <property type="evidence" value="ECO:0007669"/>
    <property type="project" value="UniProtKB-KW"/>
</dbReference>
<evidence type="ECO:0000256" key="5">
    <source>
        <dbReference type="ARBA" id="ARBA00018888"/>
    </source>
</evidence>
<dbReference type="GO" id="GO:0005739">
    <property type="term" value="C:mitochondrion"/>
    <property type="evidence" value="ECO:0007669"/>
    <property type="project" value="UniProtKB-SubCell"/>
</dbReference>
<sequence>MTLGRVICAISGGVDSAVAALLLKRKGYDVLGVFMTNWDLTDEVGVCSQDEDRHYAQKVCTALKIPFQEVNLVKEYWVNVFQPMIENYSHGKTLNPDVLCNRHVKFDAFHRKCQNIANDPNIVIATGHYAHSSLGEGVFEKQDILQKPALMKAVDKMKDQTFFLHKITAESLMKTHFPLGKMCKHDVKSLAINSEVSFTLERKESMGICFIGKRTFKNFISNYIPLKPGEFIDIFTGKVMGCHDGIFLFTDGQRSKLSGKEESYAVVHRNPNTNEILVVRGVNHPIFFSKSVLTGPMHWISGLPEAVERSNKLRCQFRFHHQSNLVDCCLHTLDDGKCLVILDEPLRAMTVGQDAVLYLGDQCLGGAEILEVGPSAHECRDPQNVDYLSFRDAGIWRHLMDKFGPDVGAFTDNQSSKHQIDWKRVHS</sequence>
<dbReference type="PANTHER" id="PTHR11933">
    <property type="entry name" value="TRNA 5-METHYLAMINOMETHYL-2-THIOURIDYLATE -METHYLTRANSFERASE"/>
    <property type="match status" value="1"/>
</dbReference>
<dbReference type="InterPro" id="IPR046885">
    <property type="entry name" value="MnmA-like_C"/>
</dbReference>
<evidence type="ECO:0000256" key="8">
    <source>
        <dbReference type="ARBA" id="ARBA00022694"/>
    </source>
</evidence>
<dbReference type="InterPro" id="IPR004506">
    <property type="entry name" value="MnmA-like"/>
</dbReference>
<comment type="function">
    <text evidence="1">Catalyzes the 2-thiolation of uridine at the wobble position (U34) of mitochondrial tRNA(Lys), tRNA(Glu) and tRNA(Gln). Required for the formation of 5-taurinomethyl-2-thiouridine (tm5s2U) of mitochondrial tRNA(Lys), tRNA(Glu), and tRNA(Gln) at the wobble position. ATP is required to activate the C2 atom of the wobble base.</text>
</comment>
<comment type="subcellular location">
    <subcellularLocation>
        <location evidence="2">Mitochondrion</location>
    </subcellularLocation>
</comment>
<dbReference type="CDD" id="cd01998">
    <property type="entry name" value="MnmA_TRMU-like"/>
    <property type="match status" value="1"/>
</dbReference>
<keyword evidence="8" id="KW-0819">tRNA processing</keyword>
<dbReference type="AlphaFoldDB" id="A0A6F9DWL5"/>
<dbReference type="Gene3D" id="3.40.50.620">
    <property type="entry name" value="HUPs"/>
    <property type="match status" value="1"/>
</dbReference>
<evidence type="ECO:0000256" key="1">
    <source>
        <dbReference type="ARBA" id="ARBA00003986"/>
    </source>
</evidence>